<reference evidence="1 2" key="1">
    <citation type="submission" date="2024-04" db="EMBL/GenBank/DDBJ databases">
        <authorList>
            <person name="Waldvogel A.-M."/>
            <person name="Schoenle A."/>
        </authorList>
    </citation>
    <scope>NUCLEOTIDE SEQUENCE [LARGE SCALE GENOMIC DNA]</scope>
</reference>
<sequence>MKDTVLPQGIVCLAVVPATAREAPGSTPFELLPSQPACTFFNNFPSRPAFVGLSGTTFGGSPHLSVPLYTTMAPGQTG</sequence>
<dbReference type="AlphaFoldDB" id="A0AAV2MAS1"/>
<proteinExistence type="predicted"/>
<evidence type="ECO:0008006" key="3">
    <source>
        <dbReference type="Google" id="ProtNLM"/>
    </source>
</evidence>
<evidence type="ECO:0000313" key="2">
    <source>
        <dbReference type="Proteomes" id="UP001497482"/>
    </source>
</evidence>
<protein>
    <recommendedName>
        <fullName evidence="3">Secreted protein</fullName>
    </recommendedName>
</protein>
<gene>
    <name evidence="1" type="ORF">KC01_LOCUS36883</name>
</gene>
<accession>A0AAV2MAS1</accession>
<keyword evidence="2" id="KW-1185">Reference proteome</keyword>
<organism evidence="1 2">
    <name type="scientific">Knipowitschia caucasica</name>
    <name type="common">Caucasian dwarf goby</name>
    <name type="synonym">Pomatoschistus caucasicus</name>
    <dbReference type="NCBI Taxonomy" id="637954"/>
    <lineage>
        <taxon>Eukaryota</taxon>
        <taxon>Metazoa</taxon>
        <taxon>Chordata</taxon>
        <taxon>Craniata</taxon>
        <taxon>Vertebrata</taxon>
        <taxon>Euteleostomi</taxon>
        <taxon>Actinopterygii</taxon>
        <taxon>Neopterygii</taxon>
        <taxon>Teleostei</taxon>
        <taxon>Neoteleostei</taxon>
        <taxon>Acanthomorphata</taxon>
        <taxon>Gobiaria</taxon>
        <taxon>Gobiiformes</taxon>
        <taxon>Gobioidei</taxon>
        <taxon>Gobiidae</taxon>
        <taxon>Gobiinae</taxon>
        <taxon>Knipowitschia</taxon>
    </lineage>
</organism>
<dbReference type="Proteomes" id="UP001497482">
    <property type="component" value="Chromosome 7"/>
</dbReference>
<evidence type="ECO:0000313" key="1">
    <source>
        <dbReference type="EMBL" id="CAL1610231.1"/>
    </source>
</evidence>
<name>A0AAV2MAS1_KNICA</name>
<dbReference type="EMBL" id="OZ035829">
    <property type="protein sequence ID" value="CAL1610231.1"/>
    <property type="molecule type" value="Genomic_DNA"/>
</dbReference>